<organism evidence="1 2">
    <name type="scientific">Demequina mangrovi</name>
    <dbReference type="NCBI Taxonomy" id="1043493"/>
    <lineage>
        <taxon>Bacteria</taxon>
        <taxon>Bacillati</taxon>
        <taxon>Actinomycetota</taxon>
        <taxon>Actinomycetes</taxon>
        <taxon>Micrococcales</taxon>
        <taxon>Demequinaceae</taxon>
        <taxon>Demequina</taxon>
    </lineage>
</organism>
<evidence type="ECO:0008006" key="3">
    <source>
        <dbReference type="Google" id="ProtNLM"/>
    </source>
</evidence>
<keyword evidence="2" id="KW-1185">Reference proteome</keyword>
<reference evidence="2" key="1">
    <citation type="submission" date="2016-10" db="EMBL/GenBank/DDBJ databases">
        <authorList>
            <person name="Varghese N."/>
        </authorList>
    </citation>
    <scope>NUCLEOTIDE SEQUENCE [LARGE SCALE GENOMIC DNA]</scope>
    <source>
        <strain evidence="2">DSM 24868</strain>
    </source>
</reference>
<gene>
    <name evidence="1" type="ORF">SAMN05421637_2240</name>
</gene>
<dbReference type="RefSeq" id="WP_052405839.1">
    <property type="nucleotide sequence ID" value="NZ_BBLU01000007.1"/>
</dbReference>
<dbReference type="EMBL" id="FNZI01000005">
    <property type="protein sequence ID" value="SEJ57144.1"/>
    <property type="molecule type" value="Genomic_DNA"/>
</dbReference>
<dbReference type="AlphaFoldDB" id="A0A1H6ZY87"/>
<evidence type="ECO:0000313" key="2">
    <source>
        <dbReference type="Proteomes" id="UP000183315"/>
    </source>
</evidence>
<dbReference type="STRING" id="1043493.SAMN05421637_2240"/>
<dbReference type="Proteomes" id="UP000183315">
    <property type="component" value="Unassembled WGS sequence"/>
</dbReference>
<dbReference type="CDD" id="cd12913">
    <property type="entry name" value="PDC1_MCP_like"/>
    <property type="match status" value="1"/>
</dbReference>
<accession>A0A1H6ZY87</accession>
<proteinExistence type="predicted"/>
<name>A0A1H6ZY87_9MICO</name>
<dbReference type="OrthoDB" id="8687362at2"/>
<dbReference type="eggNOG" id="COG2186">
    <property type="taxonomic scope" value="Bacteria"/>
</dbReference>
<protein>
    <recommendedName>
        <fullName evidence="3">Cache domain-containing protein</fullName>
    </recommendedName>
</protein>
<evidence type="ECO:0000313" key="1">
    <source>
        <dbReference type="EMBL" id="SEJ57144.1"/>
    </source>
</evidence>
<dbReference type="Gene3D" id="3.30.450.20">
    <property type="entry name" value="PAS domain"/>
    <property type="match status" value="1"/>
</dbReference>
<dbReference type="Pfam" id="PF22673">
    <property type="entry name" value="MCP-like_PDC_1"/>
    <property type="match status" value="1"/>
</dbReference>
<sequence>MIVTAIVEIADVLGAALAPVFAEVLDWRTRLERSLGTESPSGGAVDEAVEWLVAPALDDARPMLGAGFVAAPGYLEDAPWHLAWWLSAANGVGLGGREGSLRRLASVENPLDASFHDYTRLEWWRGAVESGGLYLTGPYIDYLCTDELTLTLTAPVTVDGRLAGVVGADLSVARLERLTDGVLGRAPVPAVLGTAAGRVIAATDAAVEPGTPARRLGSTGEWHPVPGCGGTLAVARSA</sequence>